<protein>
    <submittedName>
        <fullName evidence="1">Uncharacterized protein</fullName>
    </submittedName>
</protein>
<dbReference type="Proteomes" id="UP000546126">
    <property type="component" value="Unassembled WGS sequence"/>
</dbReference>
<reference evidence="1 2" key="1">
    <citation type="submission" date="2020-06" db="EMBL/GenBank/DDBJ databases">
        <authorList>
            <person name="Chanama M."/>
        </authorList>
    </citation>
    <scope>NUCLEOTIDE SEQUENCE [LARGE SCALE GENOMIC DNA]</scope>
    <source>
        <strain evidence="1 2">TBRC6557</strain>
    </source>
</reference>
<accession>A0A7Y6IQA6</accession>
<organism evidence="1 2">
    <name type="scientific">Nonomuraea rhodomycinica</name>
    <dbReference type="NCBI Taxonomy" id="1712872"/>
    <lineage>
        <taxon>Bacteria</taxon>
        <taxon>Bacillati</taxon>
        <taxon>Actinomycetota</taxon>
        <taxon>Actinomycetes</taxon>
        <taxon>Streptosporangiales</taxon>
        <taxon>Streptosporangiaceae</taxon>
        <taxon>Nonomuraea</taxon>
    </lineage>
</organism>
<evidence type="ECO:0000313" key="1">
    <source>
        <dbReference type="EMBL" id="NUW42372.1"/>
    </source>
</evidence>
<dbReference type="EMBL" id="JABWGO010000004">
    <property type="protein sequence ID" value="NUW42372.1"/>
    <property type="molecule type" value="Genomic_DNA"/>
</dbReference>
<dbReference type="AlphaFoldDB" id="A0A7Y6IQA6"/>
<keyword evidence="2" id="KW-1185">Reference proteome</keyword>
<sequence>MNEPALSQAQAIARAEQLIRDTADALATQPRLELIESSVAPHACLSDDQPDGKVVVGRAYWLRDVPKSENMSISQQVRAHWEAAGHRIVASGRAGNPDLSGESRPDGFTLTLTWAEGDNLYLGAASPCVWPDGRPSE</sequence>
<comment type="caution">
    <text evidence="1">The sequence shown here is derived from an EMBL/GenBank/DDBJ whole genome shotgun (WGS) entry which is preliminary data.</text>
</comment>
<dbReference type="RefSeq" id="WP_175601908.1">
    <property type="nucleotide sequence ID" value="NZ_JABWGO010000004.1"/>
</dbReference>
<evidence type="ECO:0000313" key="2">
    <source>
        <dbReference type="Proteomes" id="UP000546126"/>
    </source>
</evidence>
<proteinExistence type="predicted"/>
<gene>
    <name evidence="1" type="ORF">HT134_19825</name>
</gene>
<name>A0A7Y6IQA6_9ACTN</name>